<comment type="cofactor">
    <cofactor evidence="1">
        <name>FAD</name>
        <dbReference type="ChEBI" id="CHEBI:57692"/>
    </cofactor>
</comment>
<evidence type="ECO:0000256" key="12">
    <source>
        <dbReference type="ARBA" id="ARBA00023004"/>
    </source>
</evidence>
<dbReference type="CDD" id="cd06183">
    <property type="entry name" value="cyt_b5_reduct_like"/>
    <property type="match status" value="1"/>
</dbReference>
<evidence type="ECO:0000259" key="20">
    <source>
        <dbReference type="PROSITE" id="PS51384"/>
    </source>
</evidence>
<dbReference type="InterPro" id="IPR017927">
    <property type="entry name" value="FAD-bd_FR_type"/>
</dbReference>
<dbReference type="InterPro" id="IPR001199">
    <property type="entry name" value="Cyt_B5-like_heme/steroid-bd"/>
</dbReference>
<evidence type="ECO:0000259" key="19">
    <source>
        <dbReference type="PROSITE" id="PS51203"/>
    </source>
</evidence>
<keyword evidence="8" id="KW-0479">Metal-binding</keyword>
<dbReference type="SUPFAM" id="SSF49764">
    <property type="entry name" value="HSP20-like chaperones"/>
    <property type="match status" value="1"/>
</dbReference>
<evidence type="ECO:0000256" key="9">
    <source>
        <dbReference type="ARBA" id="ARBA00022824"/>
    </source>
</evidence>
<dbReference type="InterPro" id="IPR008333">
    <property type="entry name" value="Cbr1-like_FAD-bd_dom"/>
</dbReference>
<comment type="catalytic activity">
    <reaction evidence="16">
        <text>2 Fe(III)-[cytochrome b5] + NADH = 2 Fe(II)-[cytochrome b5] + NAD(+) + H(+)</text>
        <dbReference type="Rhea" id="RHEA:46680"/>
        <dbReference type="Rhea" id="RHEA-COMP:10438"/>
        <dbReference type="Rhea" id="RHEA-COMP:10439"/>
        <dbReference type="ChEBI" id="CHEBI:15378"/>
        <dbReference type="ChEBI" id="CHEBI:29033"/>
        <dbReference type="ChEBI" id="CHEBI:29034"/>
        <dbReference type="ChEBI" id="CHEBI:57540"/>
        <dbReference type="ChEBI" id="CHEBI:57945"/>
        <dbReference type="EC" id="1.6.2.2"/>
    </reaction>
</comment>
<keyword evidence="7" id="KW-0285">Flavoprotein</keyword>
<dbReference type="SMART" id="SM01117">
    <property type="entry name" value="Cyt-b5"/>
    <property type="match status" value="1"/>
</dbReference>
<evidence type="ECO:0000256" key="3">
    <source>
        <dbReference type="ARBA" id="ARBA00006105"/>
    </source>
</evidence>
<dbReference type="EC" id="1.6.2.2" evidence="4"/>
<evidence type="ECO:0000256" key="4">
    <source>
        <dbReference type="ARBA" id="ARBA00012011"/>
    </source>
</evidence>
<dbReference type="SUPFAM" id="SSF55856">
    <property type="entry name" value="Cytochrome b5-like heme/steroid binding domain"/>
    <property type="match status" value="1"/>
</dbReference>
<keyword evidence="12" id="KW-0408">Iron</keyword>
<dbReference type="FunFam" id="3.40.50.80:FF:000021">
    <property type="entry name" value="Cytochrome b5 reductase 4"/>
    <property type="match status" value="1"/>
</dbReference>
<evidence type="ECO:0000256" key="5">
    <source>
        <dbReference type="ARBA" id="ARBA00022339"/>
    </source>
</evidence>
<dbReference type="PRINTS" id="PR00406">
    <property type="entry name" value="CYTB5RDTASE"/>
</dbReference>
<keyword evidence="13" id="KW-0520">NAD</keyword>
<dbReference type="InterPro" id="IPR007052">
    <property type="entry name" value="CS_dom"/>
</dbReference>
<keyword evidence="9" id="KW-0256">Endoplasmic reticulum</keyword>
<dbReference type="Gene3D" id="2.60.40.790">
    <property type="match status" value="1"/>
</dbReference>
<evidence type="ECO:0000256" key="6">
    <source>
        <dbReference type="ARBA" id="ARBA00022617"/>
    </source>
</evidence>
<evidence type="ECO:0000256" key="14">
    <source>
        <dbReference type="ARBA" id="ARBA00030883"/>
    </source>
</evidence>
<keyword evidence="10" id="KW-0274">FAD</keyword>
<proteinExistence type="evidence at transcript level"/>
<dbReference type="InterPro" id="IPR051872">
    <property type="entry name" value="Cytochrome_b5/Flavoprotein_Rdt"/>
</dbReference>
<dbReference type="FunFam" id="3.10.120.10:FF:000001">
    <property type="entry name" value="Cytochrome b5 reductase 4"/>
    <property type="match status" value="1"/>
</dbReference>
<dbReference type="FunFam" id="2.40.30.10:FF:000063">
    <property type="entry name" value="Cytochrome b5 reductase 4"/>
    <property type="match status" value="1"/>
</dbReference>
<dbReference type="Gene3D" id="2.40.30.10">
    <property type="entry name" value="Translation factors"/>
    <property type="match status" value="1"/>
</dbReference>
<dbReference type="PRINTS" id="PR00363">
    <property type="entry name" value="CYTOCHROMEB5"/>
</dbReference>
<dbReference type="Pfam" id="PF00970">
    <property type="entry name" value="FAD_binding_6"/>
    <property type="match status" value="1"/>
</dbReference>
<evidence type="ECO:0000256" key="16">
    <source>
        <dbReference type="ARBA" id="ARBA00047682"/>
    </source>
</evidence>
<dbReference type="Gene3D" id="3.10.120.10">
    <property type="entry name" value="Cytochrome b5-like heme/steroid binding domain"/>
    <property type="match status" value="1"/>
</dbReference>
<evidence type="ECO:0000256" key="13">
    <source>
        <dbReference type="ARBA" id="ARBA00023027"/>
    </source>
</evidence>
<dbReference type="PANTHER" id="PTHR46237:SF1">
    <property type="entry name" value="CYTOCHROME B5 REDUCTASE 4"/>
    <property type="match status" value="1"/>
</dbReference>
<dbReference type="GO" id="GO:0046872">
    <property type="term" value="F:metal ion binding"/>
    <property type="evidence" value="ECO:0007669"/>
    <property type="project" value="UniProtKB-KW"/>
</dbReference>
<dbReference type="PROSITE" id="PS51203">
    <property type="entry name" value="CS"/>
    <property type="match status" value="1"/>
</dbReference>
<dbReference type="FunFam" id="2.60.40.790:FF:000019">
    <property type="entry name" value="cytochrome b5 reductase 4 isoform X1"/>
    <property type="match status" value="1"/>
</dbReference>
<dbReference type="Pfam" id="PF00175">
    <property type="entry name" value="NAD_binding_1"/>
    <property type="match status" value="1"/>
</dbReference>
<evidence type="ECO:0000256" key="1">
    <source>
        <dbReference type="ARBA" id="ARBA00001974"/>
    </source>
</evidence>
<dbReference type="PROSITE" id="PS00191">
    <property type="entry name" value="CYTOCHROME_B5_1"/>
    <property type="match status" value="1"/>
</dbReference>
<feature type="domain" description="FAD-binding FR-type" evidence="20">
    <location>
        <begin position="278"/>
        <end position="389"/>
    </location>
</feature>
<evidence type="ECO:0000256" key="8">
    <source>
        <dbReference type="ARBA" id="ARBA00022723"/>
    </source>
</evidence>
<evidence type="ECO:0000256" key="17">
    <source>
        <dbReference type="SAM" id="MobiDB-lite"/>
    </source>
</evidence>
<dbReference type="AlphaFoldDB" id="V9KPJ0"/>
<dbReference type="GO" id="GO:0090524">
    <property type="term" value="F:cytochrome-b5 reductase activity, acting on NADH"/>
    <property type="evidence" value="ECO:0007669"/>
    <property type="project" value="UniProtKB-EC"/>
</dbReference>
<dbReference type="InterPro" id="IPR039261">
    <property type="entry name" value="FNR_nucleotide-bd"/>
</dbReference>
<dbReference type="PROSITE" id="PS51384">
    <property type="entry name" value="FAD_FR"/>
    <property type="match status" value="1"/>
</dbReference>
<dbReference type="GO" id="GO:0020037">
    <property type="term" value="F:heme binding"/>
    <property type="evidence" value="ECO:0007669"/>
    <property type="project" value="InterPro"/>
</dbReference>
<dbReference type="InterPro" id="IPR008978">
    <property type="entry name" value="HSP20-like_chaperone"/>
</dbReference>
<evidence type="ECO:0000256" key="10">
    <source>
        <dbReference type="ARBA" id="ARBA00022827"/>
    </source>
</evidence>
<name>V9KPJ0_CALMI</name>
<dbReference type="PROSITE" id="PS50255">
    <property type="entry name" value="CYTOCHROME_B5_2"/>
    <property type="match status" value="1"/>
</dbReference>
<evidence type="ECO:0000256" key="15">
    <source>
        <dbReference type="ARBA" id="ARBA00031842"/>
    </source>
</evidence>
<dbReference type="InterPro" id="IPR001433">
    <property type="entry name" value="OxRdtase_FAD/NAD-bd"/>
</dbReference>
<evidence type="ECO:0000256" key="2">
    <source>
        <dbReference type="ARBA" id="ARBA00004240"/>
    </source>
</evidence>
<keyword evidence="11" id="KW-0560">Oxidoreductase</keyword>
<comment type="similarity">
    <text evidence="3">Belongs to the flavoprotein pyridine nucleotide cytochrome reductase family.</text>
</comment>
<evidence type="ECO:0000256" key="11">
    <source>
        <dbReference type="ARBA" id="ARBA00023002"/>
    </source>
</evidence>
<dbReference type="InterPro" id="IPR017938">
    <property type="entry name" value="Riboflavin_synthase-like_b-brl"/>
</dbReference>
<feature type="region of interest" description="Disordered" evidence="17">
    <location>
        <begin position="1"/>
        <end position="26"/>
    </location>
</feature>
<comment type="subcellular location">
    <subcellularLocation>
        <location evidence="2">Endoplasmic reticulum</location>
    </subcellularLocation>
</comment>
<dbReference type="Pfam" id="PF04969">
    <property type="entry name" value="CS"/>
    <property type="match status" value="1"/>
</dbReference>
<feature type="domain" description="CS" evidence="19">
    <location>
        <begin position="170"/>
        <end position="261"/>
    </location>
</feature>
<dbReference type="GO" id="GO:0005783">
    <property type="term" value="C:endoplasmic reticulum"/>
    <property type="evidence" value="ECO:0007669"/>
    <property type="project" value="UniProtKB-SubCell"/>
</dbReference>
<evidence type="ECO:0000259" key="18">
    <source>
        <dbReference type="PROSITE" id="PS50255"/>
    </source>
</evidence>
<feature type="domain" description="Cytochrome b5 heme-binding" evidence="18">
    <location>
        <begin position="55"/>
        <end position="131"/>
    </location>
</feature>
<dbReference type="PANTHER" id="PTHR46237">
    <property type="entry name" value="CYTOCHROME B5 REDUCTASE 4 FAMILY MEMBER"/>
    <property type="match status" value="1"/>
</dbReference>
<dbReference type="SUPFAM" id="SSF52343">
    <property type="entry name" value="Ferredoxin reductase-like, C-terminal NADP-linked domain"/>
    <property type="match status" value="1"/>
</dbReference>
<sequence length="525" mass="59578">MLRPPTQAFPAAASQQRLSGGTDRNKVQLKPGRSLMDWIRLTKSGKDLTGLKGRLIEVPEEELAKHNKKDDCWICIRGMVYNLTPYLEYHPGGEEELMRGAGIDGTELFDQIHRWVNYESMLKECLIGRMALKPASINKVSDRSRVKMSTRTLLNGASVPGAGFEKTLRDVSLRYEWFQTEDAVTVVIYTKQKDINSDSVIIDLAEGVLRTEVRLEESSYVFHMKLSHEVQEVVSVHCANTVGKIELCMKKADNTMWSDLGLPLENHDSRKKNSDRGLFYRKCKLLSKTDVTHDTRLLCFQLPLGCHLTVPIGQHIYLKNSIHDTEVVRPYTAALPSLYPEPEDNSHILTNIYLMIKIYPHGVFTPFIDSLQIGDSVSVSNPEGSFRCSQMKGKAELLLLAAGTGFTPMINVIRFALKESCCLRKIRLIFFNKKEEDILWRDQLDQLSSKDNRFEVDYILSDPHPEWTGKRGRIEMSHCSELRSKCTEESKTLVCVCGPASFTELAFGFFKQIGFSDEEIHAFNG</sequence>
<reference evidence="21" key="1">
    <citation type="journal article" date="2014" name="Nature">
        <title>Elephant shark genome provides unique insights into gnathostome evolution.</title>
        <authorList>
            <consortium name="International Elephant Shark Genome Sequencing Consortium"/>
            <person name="Venkatesh B."/>
            <person name="Lee A.P."/>
            <person name="Ravi V."/>
            <person name="Maurya A.K."/>
            <person name="Lian M.M."/>
            <person name="Swann J.B."/>
            <person name="Ohta Y."/>
            <person name="Flajnik M.F."/>
            <person name="Sutoh Y."/>
            <person name="Kasahara M."/>
            <person name="Hoon S."/>
            <person name="Gangu V."/>
            <person name="Roy S.W."/>
            <person name="Irimia M."/>
            <person name="Korzh V."/>
            <person name="Kondrychyn I."/>
            <person name="Lim Z.W."/>
            <person name="Tay B.H."/>
            <person name="Tohari S."/>
            <person name="Kong K.W."/>
            <person name="Ho S."/>
            <person name="Lorente-Galdos B."/>
            <person name="Quilez J."/>
            <person name="Marques-Bonet T."/>
            <person name="Raney B.J."/>
            <person name="Ingham P.W."/>
            <person name="Tay A."/>
            <person name="Hillier L.W."/>
            <person name="Minx P."/>
            <person name="Boehm T."/>
            <person name="Wilson R.K."/>
            <person name="Brenner S."/>
            <person name="Warren W.C."/>
        </authorList>
    </citation>
    <scope>NUCLEOTIDE SEQUENCE</scope>
    <source>
        <tissue evidence="21">Gills</tissue>
    </source>
</reference>
<protein>
    <recommendedName>
        <fullName evidence="5">Cytochrome b5 reductase 4</fullName>
        <ecNumber evidence="4">1.6.2.2</ecNumber>
    </recommendedName>
    <alternativeName>
        <fullName evidence="15">Flavohemoprotein b5/b5R</fullName>
    </alternativeName>
    <alternativeName>
        <fullName evidence="14">cb5/cb5R</fullName>
    </alternativeName>
</protein>
<dbReference type="InterPro" id="IPR018506">
    <property type="entry name" value="Cyt_B5_heme-BS"/>
</dbReference>
<evidence type="ECO:0000313" key="21">
    <source>
        <dbReference type="EMBL" id="AFP00589.1"/>
    </source>
</evidence>
<dbReference type="GO" id="GO:0006801">
    <property type="term" value="P:superoxide metabolic process"/>
    <property type="evidence" value="ECO:0007669"/>
    <property type="project" value="TreeGrafter"/>
</dbReference>
<dbReference type="EMBL" id="JW868071">
    <property type="protein sequence ID" value="AFP00589.1"/>
    <property type="molecule type" value="mRNA"/>
</dbReference>
<accession>V9KPJ0</accession>
<organism evidence="21">
    <name type="scientific">Callorhinchus milii</name>
    <name type="common">Ghost shark</name>
    <dbReference type="NCBI Taxonomy" id="7868"/>
    <lineage>
        <taxon>Eukaryota</taxon>
        <taxon>Metazoa</taxon>
        <taxon>Chordata</taxon>
        <taxon>Craniata</taxon>
        <taxon>Vertebrata</taxon>
        <taxon>Chondrichthyes</taxon>
        <taxon>Holocephali</taxon>
        <taxon>Chimaeriformes</taxon>
        <taxon>Callorhinchidae</taxon>
        <taxon>Callorhinchus</taxon>
    </lineage>
</organism>
<dbReference type="Gene3D" id="3.40.50.80">
    <property type="entry name" value="Nucleotide-binding domain of ferredoxin-NADP reductase (FNR) module"/>
    <property type="match status" value="1"/>
</dbReference>
<dbReference type="Pfam" id="PF00173">
    <property type="entry name" value="Cyt-b5"/>
    <property type="match status" value="1"/>
</dbReference>
<evidence type="ECO:0000256" key="7">
    <source>
        <dbReference type="ARBA" id="ARBA00022630"/>
    </source>
</evidence>
<dbReference type="InterPro" id="IPR036400">
    <property type="entry name" value="Cyt_B5-like_heme/steroid_sf"/>
</dbReference>
<dbReference type="SUPFAM" id="SSF63380">
    <property type="entry name" value="Riboflavin synthase domain-like"/>
    <property type="match status" value="1"/>
</dbReference>
<keyword evidence="6" id="KW-0349">Heme</keyword>